<gene>
    <name evidence="17" type="ORF">MMIC_P1210</name>
</gene>
<keyword evidence="12 14" id="KW-0472">Membrane</keyword>
<evidence type="ECO:0000256" key="4">
    <source>
        <dbReference type="ARBA" id="ARBA00022519"/>
    </source>
</evidence>
<dbReference type="OrthoDB" id="5293884at2"/>
<evidence type="ECO:0000256" key="3">
    <source>
        <dbReference type="ARBA" id="ARBA00022475"/>
    </source>
</evidence>
<dbReference type="Pfam" id="PF03717">
    <property type="entry name" value="PBP_dimer"/>
    <property type="match status" value="1"/>
</dbReference>
<feature type="transmembrane region" description="Helical" evidence="14">
    <location>
        <begin position="12"/>
        <end position="35"/>
    </location>
</feature>
<keyword evidence="18" id="KW-1185">Reference proteome</keyword>
<dbReference type="InterPro" id="IPR001460">
    <property type="entry name" value="PCN-bd_Tpept"/>
</dbReference>
<dbReference type="GO" id="GO:0071555">
    <property type="term" value="P:cell wall organization"/>
    <property type="evidence" value="ECO:0007669"/>
    <property type="project" value="UniProtKB-KW"/>
</dbReference>
<dbReference type="InterPro" id="IPR036138">
    <property type="entry name" value="PBP_dimer_sf"/>
</dbReference>
<dbReference type="GO" id="GO:0006508">
    <property type="term" value="P:proteolysis"/>
    <property type="evidence" value="ECO:0007669"/>
    <property type="project" value="UniProtKB-KW"/>
</dbReference>
<evidence type="ECO:0000256" key="2">
    <source>
        <dbReference type="ARBA" id="ARBA00004236"/>
    </source>
</evidence>
<evidence type="ECO:0000256" key="12">
    <source>
        <dbReference type="ARBA" id="ARBA00023136"/>
    </source>
</evidence>
<keyword evidence="10" id="KW-0573">Peptidoglycan synthesis</keyword>
<dbReference type="EMBL" id="BDFD01000008">
    <property type="protein sequence ID" value="GAV20246.1"/>
    <property type="molecule type" value="Genomic_DNA"/>
</dbReference>
<keyword evidence="5" id="KW-0121">Carboxypeptidase</keyword>
<feature type="domain" description="Penicillin-binding protein dimerisation" evidence="16">
    <location>
        <begin position="61"/>
        <end position="225"/>
    </location>
</feature>
<dbReference type="InterPro" id="IPR017790">
    <property type="entry name" value="Penicillin-binding_protein_2"/>
</dbReference>
<dbReference type="SUPFAM" id="SSF56519">
    <property type="entry name" value="Penicillin binding protein dimerisation domain"/>
    <property type="match status" value="1"/>
</dbReference>
<proteinExistence type="predicted"/>
<name>A0A1L8CMV1_9PROT</name>
<reference evidence="17 18" key="1">
    <citation type="journal article" date="2017" name="Arch. Microbiol.">
        <title>Mariprofundus micogutta sp. nov., a novel iron-oxidizing zetaproteobacterium isolated from a deep-sea hydrothermal field at the Bayonnaise knoll of the Izu-Ogasawara arc, and a description of Mariprofundales ord. nov. and Zetaproteobacteria classis nov.</title>
        <authorList>
            <person name="Makita H."/>
            <person name="Tanaka E."/>
            <person name="Mitsunobu S."/>
            <person name="Miyazaki M."/>
            <person name="Nunoura T."/>
            <person name="Uematsu K."/>
            <person name="Takaki Y."/>
            <person name="Nishi S."/>
            <person name="Shimamura S."/>
            <person name="Takai K."/>
        </authorList>
    </citation>
    <scope>NUCLEOTIDE SEQUENCE [LARGE SCALE GENOMIC DNA]</scope>
    <source>
        <strain evidence="17 18">ET2</strain>
    </source>
</reference>
<dbReference type="InterPro" id="IPR005311">
    <property type="entry name" value="PBP_dimer"/>
</dbReference>
<evidence type="ECO:0000256" key="13">
    <source>
        <dbReference type="ARBA" id="ARBA00023316"/>
    </source>
</evidence>
<keyword evidence="7 14" id="KW-0812">Transmembrane</keyword>
<dbReference type="AlphaFoldDB" id="A0A1L8CMV1"/>
<evidence type="ECO:0000313" key="17">
    <source>
        <dbReference type="EMBL" id="GAV20246.1"/>
    </source>
</evidence>
<evidence type="ECO:0000313" key="18">
    <source>
        <dbReference type="Proteomes" id="UP000231632"/>
    </source>
</evidence>
<sequence>MQKQQLEGRQRFDVRMLFFFAATPIFLGLLAMHLLQLQWLEHEKLALQADNNRLNIVPVLPVRGEIVDRQGKGLAVNRIAYQVQLIPERVKDLDVTLKKLSGILQWSPDKLANIHKRIKRSRPDRPILLDDKLQWLQVSPIAARLHHMPGIDVEAGSYRQYPYAELTSHLVGYLSLARKSDTDEGFLANEFVGRTGVEKSYEKVLHGSLGYQQEEVDALGRRIAVNKRTPSTMGQQLRLALDAEVQQAAADALGDRTGAVVVMDVHSGEVITLLSQPGYDTNRFITGLESEQWQEWLNNIEKPLLNRATQAAYPPASTFKVITSLAGLHAGAHLARGHTTCPGYLELADRKLRCWKRTGHGRVTMQDALIRSCDVYFYELGDQMGMEEISDAALQWGLGEKTRIDLSPESRGVIPAHRPYMMAAMKNESSKRKKWFRGETMIASIGQGALTVTPLQMARMTAAVANGGKVLKPQLLAGVEPEVLHQASVEPRHLKTVQKAMRGVVEKPYGTAHRALANAAWKVAGKTGTAQVIQMSQDDEKEGYTPEQILRRHQDHAWFMGYAPYEDPKIAIAVFVEHGGHGGSDAAPVAAAVINVLAAQEQEQAADK</sequence>
<dbReference type="GO" id="GO:0009252">
    <property type="term" value="P:peptidoglycan biosynthetic process"/>
    <property type="evidence" value="ECO:0007669"/>
    <property type="project" value="UniProtKB-KW"/>
</dbReference>
<dbReference type="SUPFAM" id="SSF56601">
    <property type="entry name" value="beta-lactamase/transpeptidase-like"/>
    <property type="match status" value="1"/>
</dbReference>
<comment type="caution">
    <text evidence="17">The sequence shown here is derived from an EMBL/GenBank/DDBJ whole genome shotgun (WGS) entry which is preliminary data.</text>
</comment>
<keyword evidence="3" id="KW-1003">Cell membrane</keyword>
<dbReference type="InterPro" id="IPR050515">
    <property type="entry name" value="Beta-lactam/transpept"/>
</dbReference>
<dbReference type="PANTHER" id="PTHR30627:SF2">
    <property type="entry name" value="PEPTIDOGLYCAN D,D-TRANSPEPTIDASE MRDA"/>
    <property type="match status" value="1"/>
</dbReference>
<keyword evidence="6" id="KW-0645">Protease</keyword>
<protein>
    <submittedName>
        <fullName evidence="17">Penicillin-binding protein 2</fullName>
    </submittedName>
</protein>
<dbReference type="Gene3D" id="3.90.1310.10">
    <property type="entry name" value="Penicillin-binding protein 2a (Domain 2)"/>
    <property type="match status" value="1"/>
</dbReference>
<evidence type="ECO:0000256" key="14">
    <source>
        <dbReference type="SAM" id="Phobius"/>
    </source>
</evidence>
<dbReference type="GO" id="GO:0009002">
    <property type="term" value="F:serine-type D-Ala-D-Ala carboxypeptidase activity"/>
    <property type="evidence" value="ECO:0007669"/>
    <property type="project" value="InterPro"/>
</dbReference>
<dbReference type="RefSeq" id="WP_072659568.1">
    <property type="nucleotide sequence ID" value="NZ_BDFD01000008.1"/>
</dbReference>
<comment type="subcellular location">
    <subcellularLocation>
        <location evidence="2">Cell membrane</location>
    </subcellularLocation>
    <subcellularLocation>
        <location evidence="1">Membrane</location>
        <topology evidence="1">Single-pass membrane protein</topology>
    </subcellularLocation>
</comment>
<dbReference type="STRING" id="1921010.MMIC_P1210"/>
<dbReference type="NCBIfam" id="TIGR03423">
    <property type="entry name" value="pbp2_mrdA"/>
    <property type="match status" value="1"/>
</dbReference>
<evidence type="ECO:0000256" key="8">
    <source>
        <dbReference type="ARBA" id="ARBA00022801"/>
    </source>
</evidence>
<evidence type="ECO:0000256" key="9">
    <source>
        <dbReference type="ARBA" id="ARBA00022960"/>
    </source>
</evidence>
<evidence type="ECO:0000259" key="16">
    <source>
        <dbReference type="Pfam" id="PF03717"/>
    </source>
</evidence>
<keyword evidence="8" id="KW-0378">Hydrolase</keyword>
<dbReference type="GO" id="GO:0008658">
    <property type="term" value="F:penicillin binding"/>
    <property type="evidence" value="ECO:0007669"/>
    <property type="project" value="InterPro"/>
</dbReference>
<dbReference type="GO" id="GO:0071972">
    <property type="term" value="F:peptidoglycan L,D-transpeptidase activity"/>
    <property type="evidence" value="ECO:0007669"/>
    <property type="project" value="TreeGrafter"/>
</dbReference>
<keyword evidence="13" id="KW-0961">Cell wall biogenesis/degradation</keyword>
<keyword evidence="4" id="KW-0997">Cell inner membrane</keyword>
<dbReference type="InterPro" id="IPR012338">
    <property type="entry name" value="Beta-lactam/transpept-like"/>
</dbReference>
<keyword evidence="11 14" id="KW-1133">Transmembrane helix</keyword>
<accession>A0A1L8CMV1</accession>
<dbReference type="Proteomes" id="UP000231632">
    <property type="component" value="Unassembled WGS sequence"/>
</dbReference>
<evidence type="ECO:0000256" key="1">
    <source>
        <dbReference type="ARBA" id="ARBA00004167"/>
    </source>
</evidence>
<organism evidence="17 18">
    <name type="scientific">Mariprofundus micogutta</name>
    <dbReference type="NCBI Taxonomy" id="1921010"/>
    <lineage>
        <taxon>Bacteria</taxon>
        <taxon>Pseudomonadati</taxon>
        <taxon>Pseudomonadota</taxon>
        <taxon>Candidatius Mariprofundia</taxon>
        <taxon>Mariprofundales</taxon>
        <taxon>Mariprofundaceae</taxon>
        <taxon>Mariprofundus</taxon>
    </lineage>
</organism>
<feature type="domain" description="Penicillin-binding protein transpeptidase" evidence="15">
    <location>
        <begin position="258"/>
        <end position="594"/>
    </location>
</feature>
<evidence type="ECO:0000256" key="11">
    <source>
        <dbReference type="ARBA" id="ARBA00022989"/>
    </source>
</evidence>
<dbReference type="FunFam" id="3.40.710.10:FF:000024">
    <property type="entry name" value="Penicillin-binding protein 2"/>
    <property type="match status" value="1"/>
</dbReference>
<evidence type="ECO:0000256" key="5">
    <source>
        <dbReference type="ARBA" id="ARBA00022645"/>
    </source>
</evidence>
<evidence type="ECO:0000256" key="10">
    <source>
        <dbReference type="ARBA" id="ARBA00022984"/>
    </source>
</evidence>
<evidence type="ECO:0000256" key="6">
    <source>
        <dbReference type="ARBA" id="ARBA00022670"/>
    </source>
</evidence>
<dbReference type="Gene3D" id="3.40.710.10">
    <property type="entry name" value="DD-peptidase/beta-lactamase superfamily"/>
    <property type="match status" value="1"/>
</dbReference>
<dbReference type="PANTHER" id="PTHR30627">
    <property type="entry name" value="PEPTIDOGLYCAN D,D-TRANSPEPTIDASE"/>
    <property type="match status" value="1"/>
</dbReference>
<dbReference type="Pfam" id="PF00905">
    <property type="entry name" value="Transpeptidase"/>
    <property type="match status" value="1"/>
</dbReference>
<dbReference type="GO" id="GO:0008360">
    <property type="term" value="P:regulation of cell shape"/>
    <property type="evidence" value="ECO:0007669"/>
    <property type="project" value="UniProtKB-KW"/>
</dbReference>
<evidence type="ECO:0000259" key="15">
    <source>
        <dbReference type="Pfam" id="PF00905"/>
    </source>
</evidence>
<evidence type="ECO:0000256" key="7">
    <source>
        <dbReference type="ARBA" id="ARBA00022692"/>
    </source>
</evidence>
<keyword evidence="9" id="KW-0133">Cell shape</keyword>
<dbReference type="GO" id="GO:0005886">
    <property type="term" value="C:plasma membrane"/>
    <property type="evidence" value="ECO:0007669"/>
    <property type="project" value="UniProtKB-SubCell"/>
</dbReference>